<comment type="similarity">
    <text evidence="1">Belongs to the LysR transcriptional regulatory family.</text>
</comment>
<dbReference type="Gene3D" id="1.10.10.10">
    <property type="entry name" value="Winged helix-like DNA-binding domain superfamily/Winged helix DNA-binding domain"/>
    <property type="match status" value="1"/>
</dbReference>
<evidence type="ECO:0000256" key="4">
    <source>
        <dbReference type="ARBA" id="ARBA00023159"/>
    </source>
</evidence>
<dbReference type="InterPro" id="IPR036388">
    <property type="entry name" value="WH-like_DNA-bd_sf"/>
</dbReference>
<feature type="domain" description="HTH lysR-type" evidence="6">
    <location>
        <begin position="2"/>
        <end position="59"/>
    </location>
</feature>
<evidence type="ECO:0000313" key="7">
    <source>
        <dbReference type="EMBL" id="KAB0676432.1"/>
    </source>
</evidence>
<keyword evidence="4" id="KW-0010">Activator</keyword>
<dbReference type="AlphaFoldDB" id="A0A7V7TUQ8"/>
<comment type="caution">
    <text evidence="7">The sequence shown here is derived from an EMBL/GenBank/DDBJ whole genome shotgun (WGS) entry which is preliminary data.</text>
</comment>
<keyword evidence="3" id="KW-0238">DNA-binding</keyword>
<evidence type="ECO:0000256" key="1">
    <source>
        <dbReference type="ARBA" id="ARBA00009437"/>
    </source>
</evidence>
<dbReference type="Proteomes" id="UP000432089">
    <property type="component" value="Unassembled WGS sequence"/>
</dbReference>
<gene>
    <name evidence="7" type="ORF">F6X38_21280</name>
</gene>
<dbReference type="Pfam" id="PF00126">
    <property type="entry name" value="HTH_1"/>
    <property type="match status" value="1"/>
</dbReference>
<dbReference type="CDD" id="cd08411">
    <property type="entry name" value="PBP2_OxyR"/>
    <property type="match status" value="1"/>
</dbReference>
<dbReference type="GO" id="GO:0032993">
    <property type="term" value="C:protein-DNA complex"/>
    <property type="evidence" value="ECO:0007669"/>
    <property type="project" value="TreeGrafter"/>
</dbReference>
<dbReference type="InterPro" id="IPR000847">
    <property type="entry name" value="LysR_HTH_N"/>
</dbReference>
<dbReference type="PROSITE" id="PS50931">
    <property type="entry name" value="HTH_LYSR"/>
    <property type="match status" value="1"/>
</dbReference>
<dbReference type="InterPro" id="IPR036390">
    <property type="entry name" value="WH_DNA-bd_sf"/>
</dbReference>
<dbReference type="SUPFAM" id="SSF53850">
    <property type="entry name" value="Periplasmic binding protein-like II"/>
    <property type="match status" value="1"/>
</dbReference>
<evidence type="ECO:0000313" key="8">
    <source>
        <dbReference type="Proteomes" id="UP000432089"/>
    </source>
</evidence>
<dbReference type="RefSeq" id="WP_150973397.1">
    <property type="nucleotide sequence ID" value="NZ_VZDO01000023.1"/>
</dbReference>
<dbReference type="PRINTS" id="PR00039">
    <property type="entry name" value="HTHLYSR"/>
</dbReference>
<reference evidence="7 8" key="1">
    <citation type="submission" date="2019-09" db="EMBL/GenBank/DDBJ databases">
        <title>YIM 132180 draft genome.</title>
        <authorList>
            <person name="Zhang K."/>
        </authorList>
    </citation>
    <scope>NUCLEOTIDE SEQUENCE [LARGE SCALE GENOMIC DNA]</scope>
    <source>
        <strain evidence="7 8">YIM 132180</strain>
    </source>
</reference>
<dbReference type="FunFam" id="1.10.10.10:FF:000001">
    <property type="entry name" value="LysR family transcriptional regulator"/>
    <property type="match status" value="1"/>
</dbReference>
<dbReference type="SUPFAM" id="SSF46785">
    <property type="entry name" value="Winged helix' DNA-binding domain"/>
    <property type="match status" value="1"/>
</dbReference>
<sequence length="299" mass="32170">MITLRQLRYFQALAETLHFGRAARLLNVSQPALSGQIAALEEVLGLRLFERRASGVAATPEAGSILQRVDAILAEVRELEALAQRPGDVLAGRLRLGLIATVAPYLLPRLLPRLAHDHPQLDLAIRESLTAALVADLQAGELDCALVALPLDAAGLDWIELGADPFWLAVPAREAGRFGDHVEVQALSHEPLILLEEGHCLRDQALKLCQLAESSRFASLSATSLATILRMVAGGLGATLIPAIAIEAETAAGGIEVLPFRDPQPSRTLVLAFRRSSTRRRDIEALAEVVRRSLCGRPA</sequence>
<dbReference type="PANTHER" id="PTHR30346">
    <property type="entry name" value="TRANSCRIPTIONAL DUAL REGULATOR HCAR-RELATED"/>
    <property type="match status" value="1"/>
</dbReference>
<keyword evidence="5" id="KW-0804">Transcription</keyword>
<dbReference type="GO" id="GO:0003677">
    <property type="term" value="F:DNA binding"/>
    <property type="evidence" value="ECO:0007669"/>
    <property type="project" value="UniProtKB-KW"/>
</dbReference>
<keyword evidence="8" id="KW-1185">Reference proteome</keyword>
<evidence type="ECO:0000256" key="2">
    <source>
        <dbReference type="ARBA" id="ARBA00023015"/>
    </source>
</evidence>
<dbReference type="GO" id="GO:0003700">
    <property type="term" value="F:DNA-binding transcription factor activity"/>
    <property type="evidence" value="ECO:0007669"/>
    <property type="project" value="InterPro"/>
</dbReference>
<evidence type="ECO:0000256" key="5">
    <source>
        <dbReference type="ARBA" id="ARBA00023163"/>
    </source>
</evidence>
<dbReference type="PANTHER" id="PTHR30346:SF26">
    <property type="entry name" value="HYDROGEN PEROXIDE-INDUCIBLE GENES ACTIVATOR"/>
    <property type="match status" value="1"/>
</dbReference>
<dbReference type="Pfam" id="PF03466">
    <property type="entry name" value="LysR_substrate"/>
    <property type="match status" value="1"/>
</dbReference>
<organism evidence="7 8">
    <name type="scientific">Plantimonas leprariae</name>
    <dbReference type="NCBI Taxonomy" id="2615207"/>
    <lineage>
        <taxon>Bacteria</taxon>
        <taxon>Pseudomonadati</taxon>
        <taxon>Pseudomonadota</taxon>
        <taxon>Alphaproteobacteria</taxon>
        <taxon>Hyphomicrobiales</taxon>
        <taxon>Aurantimonadaceae</taxon>
        <taxon>Plantimonas</taxon>
    </lineage>
</organism>
<protein>
    <submittedName>
        <fullName evidence="7">LysR family transcriptional regulator</fullName>
    </submittedName>
</protein>
<name>A0A7V7TUQ8_9HYPH</name>
<dbReference type="EMBL" id="VZDO01000023">
    <property type="protein sequence ID" value="KAB0676432.1"/>
    <property type="molecule type" value="Genomic_DNA"/>
</dbReference>
<dbReference type="InterPro" id="IPR005119">
    <property type="entry name" value="LysR_subst-bd"/>
</dbReference>
<evidence type="ECO:0000259" key="6">
    <source>
        <dbReference type="PROSITE" id="PS50931"/>
    </source>
</evidence>
<dbReference type="Gene3D" id="3.40.190.10">
    <property type="entry name" value="Periplasmic binding protein-like II"/>
    <property type="match status" value="2"/>
</dbReference>
<proteinExistence type="inferred from homology"/>
<keyword evidence="2" id="KW-0805">Transcription regulation</keyword>
<accession>A0A7V7TUQ8</accession>
<evidence type="ECO:0000256" key="3">
    <source>
        <dbReference type="ARBA" id="ARBA00023125"/>
    </source>
</evidence>